<dbReference type="AlphaFoldDB" id="A0AAV4FQN6"/>
<organism evidence="2 3">
    <name type="scientific">Elysia marginata</name>
    <dbReference type="NCBI Taxonomy" id="1093978"/>
    <lineage>
        <taxon>Eukaryota</taxon>
        <taxon>Metazoa</taxon>
        <taxon>Spiralia</taxon>
        <taxon>Lophotrochozoa</taxon>
        <taxon>Mollusca</taxon>
        <taxon>Gastropoda</taxon>
        <taxon>Heterobranchia</taxon>
        <taxon>Euthyneura</taxon>
        <taxon>Panpulmonata</taxon>
        <taxon>Sacoglossa</taxon>
        <taxon>Placobranchoidea</taxon>
        <taxon>Plakobranchidae</taxon>
        <taxon>Elysia</taxon>
    </lineage>
</organism>
<dbReference type="EMBL" id="BMAT01004516">
    <property type="protein sequence ID" value="GFR74995.1"/>
    <property type="molecule type" value="Genomic_DNA"/>
</dbReference>
<proteinExistence type="predicted"/>
<feature type="compositionally biased region" description="Basic and acidic residues" evidence="1">
    <location>
        <begin position="108"/>
        <end position="119"/>
    </location>
</feature>
<protein>
    <recommendedName>
        <fullName evidence="4">DDE Tnp4 domain-containing protein</fullName>
    </recommendedName>
</protein>
<evidence type="ECO:0000256" key="1">
    <source>
        <dbReference type="SAM" id="MobiDB-lite"/>
    </source>
</evidence>
<evidence type="ECO:0000313" key="3">
    <source>
        <dbReference type="Proteomes" id="UP000762676"/>
    </source>
</evidence>
<reference evidence="2 3" key="1">
    <citation type="journal article" date="2021" name="Elife">
        <title>Chloroplast acquisition without the gene transfer in kleptoplastic sea slugs, Plakobranchus ocellatus.</title>
        <authorList>
            <person name="Maeda T."/>
            <person name="Takahashi S."/>
            <person name="Yoshida T."/>
            <person name="Shimamura S."/>
            <person name="Takaki Y."/>
            <person name="Nagai Y."/>
            <person name="Toyoda A."/>
            <person name="Suzuki Y."/>
            <person name="Arimoto A."/>
            <person name="Ishii H."/>
            <person name="Satoh N."/>
            <person name="Nishiyama T."/>
            <person name="Hasebe M."/>
            <person name="Maruyama T."/>
            <person name="Minagawa J."/>
            <person name="Obokata J."/>
            <person name="Shigenobu S."/>
        </authorList>
    </citation>
    <scope>NUCLEOTIDE SEQUENCE [LARGE SCALE GENOMIC DNA]</scope>
</reference>
<feature type="compositionally biased region" description="Basic and acidic residues" evidence="1">
    <location>
        <begin position="88"/>
        <end position="98"/>
    </location>
</feature>
<comment type="caution">
    <text evidence="2">The sequence shown here is derived from an EMBL/GenBank/DDBJ whole genome shotgun (WGS) entry which is preliminary data.</text>
</comment>
<evidence type="ECO:0000313" key="2">
    <source>
        <dbReference type="EMBL" id="GFR74995.1"/>
    </source>
</evidence>
<dbReference type="Proteomes" id="UP000762676">
    <property type="component" value="Unassembled WGS sequence"/>
</dbReference>
<evidence type="ECO:0008006" key="4">
    <source>
        <dbReference type="Google" id="ProtNLM"/>
    </source>
</evidence>
<feature type="region of interest" description="Disordered" evidence="1">
    <location>
        <begin position="80"/>
        <end position="119"/>
    </location>
</feature>
<name>A0AAV4FQN6_9GAST</name>
<sequence>MHSRFGIPFPHRELTPNKKNNFQFYRLSRAMSYVEFSFGKLAHMWRILFRQMDEQPESAIDVVKAITVLDKFISMQEPERSTVTNRVDPAETKPDTPMHGKKITRKQGLKECDANSRNI</sequence>
<accession>A0AAV4FQN6</accession>
<gene>
    <name evidence="2" type="ORF">ElyMa_002177500</name>
</gene>
<keyword evidence="3" id="KW-1185">Reference proteome</keyword>